<evidence type="ECO:0000259" key="9">
    <source>
        <dbReference type="PROSITE" id="PS50835"/>
    </source>
</evidence>
<dbReference type="GO" id="GO:0005524">
    <property type="term" value="F:ATP binding"/>
    <property type="evidence" value="ECO:0007669"/>
    <property type="project" value="UniProtKB-UniRule"/>
</dbReference>
<dbReference type="InterPro" id="IPR036179">
    <property type="entry name" value="Ig-like_dom_sf"/>
</dbReference>
<keyword evidence="2" id="KW-0677">Repeat</keyword>
<reference evidence="12" key="1">
    <citation type="submission" date="2025-08" db="UniProtKB">
        <authorList>
            <consortium name="RefSeq"/>
        </authorList>
    </citation>
    <scope>IDENTIFICATION</scope>
</reference>
<dbReference type="PROSITE" id="PS00107">
    <property type="entry name" value="PROTEIN_KINASE_ATP"/>
    <property type="match status" value="1"/>
</dbReference>
<dbReference type="AlphaFoldDB" id="A0AAJ6YD29"/>
<dbReference type="SUPFAM" id="SSF48726">
    <property type="entry name" value="Immunoglobulin"/>
    <property type="match status" value="4"/>
</dbReference>
<dbReference type="Pfam" id="PF07679">
    <property type="entry name" value="I-set"/>
    <property type="match status" value="4"/>
</dbReference>
<dbReference type="FunFam" id="2.60.40.10:FF:000022">
    <property type="entry name" value="Cardiac titin"/>
    <property type="match status" value="2"/>
</dbReference>
<dbReference type="SMART" id="SM00220">
    <property type="entry name" value="S_TKc"/>
    <property type="match status" value="1"/>
</dbReference>
<dbReference type="Pfam" id="PF00041">
    <property type="entry name" value="fn3"/>
    <property type="match status" value="1"/>
</dbReference>
<feature type="domain" description="Ig-like" evidence="9">
    <location>
        <begin position="256"/>
        <end position="321"/>
    </location>
</feature>
<dbReference type="InterPro" id="IPR003599">
    <property type="entry name" value="Ig_sub"/>
</dbReference>
<feature type="domain" description="Fibronectin type-III" evidence="10">
    <location>
        <begin position="716"/>
        <end position="810"/>
    </location>
</feature>
<evidence type="ECO:0000259" key="8">
    <source>
        <dbReference type="PROSITE" id="PS50011"/>
    </source>
</evidence>
<dbReference type="PROSITE" id="PS00108">
    <property type="entry name" value="PROTEIN_KINASE_ST"/>
    <property type="match status" value="1"/>
</dbReference>
<comment type="similarity">
    <text evidence="1">Belongs to the protein kinase superfamily. CAMK Ser/Thr protein kinase family.</text>
</comment>
<gene>
    <name evidence="12" type="primary">LOC105360585</name>
</gene>
<dbReference type="InterPro" id="IPR000719">
    <property type="entry name" value="Prot_kinase_dom"/>
</dbReference>
<dbReference type="InterPro" id="IPR013098">
    <property type="entry name" value="Ig_I-set"/>
</dbReference>
<dbReference type="InterPro" id="IPR008271">
    <property type="entry name" value="Ser/Thr_kinase_AS"/>
</dbReference>
<evidence type="ECO:0000256" key="6">
    <source>
        <dbReference type="PROSITE-ProRule" id="PRU10141"/>
    </source>
</evidence>
<keyword evidence="4 6" id="KW-0067">ATP-binding</keyword>
<keyword evidence="3 6" id="KW-0547">Nucleotide-binding</keyword>
<evidence type="ECO:0000313" key="11">
    <source>
        <dbReference type="Proteomes" id="UP000695007"/>
    </source>
</evidence>
<evidence type="ECO:0000256" key="2">
    <source>
        <dbReference type="ARBA" id="ARBA00022737"/>
    </source>
</evidence>
<dbReference type="SMART" id="SM00060">
    <property type="entry name" value="FN3"/>
    <property type="match status" value="1"/>
</dbReference>
<dbReference type="KEGG" id="csol:105360585"/>
<feature type="region of interest" description="Disordered" evidence="7">
    <location>
        <begin position="352"/>
        <end position="404"/>
    </location>
</feature>
<dbReference type="Proteomes" id="UP000695007">
    <property type="component" value="Unplaced"/>
</dbReference>
<dbReference type="Gene3D" id="1.10.510.10">
    <property type="entry name" value="Transferase(Phosphotransferase) domain 1"/>
    <property type="match status" value="1"/>
</dbReference>
<dbReference type="Gene3D" id="3.30.200.20">
    <property type="entry name" value="Phosphorylase Kinase, domain 1"/>
    <property type="match status" value="1"/>
</dbReference>
<evidence type="ECO:0000256" key="3">
    <source>
        <dbReference type="ARBA" id="ARBA00022741"/>
    </source>
</evidence>
<dbReference type="RefSeq" id="XP_011495829.1">
    <property type="nucleotide sequence ID" value="XM_011497527.1"/>
</dbReference>
<dbReference type="CDD" id="cd14103">
    <property type="entry name" value="STKc_MLCK"/>
    <property type="match status" value="1"/>
</dbReference>
<dbReference type="SMART" id="SM00409">
    <property type="entry name" value="IG"/>
    <property type="match status" value="4"/>
</dbReference>
<dbReference type="GeneID" id="105360585"/>
<proteinExistence type="inferred from homology"/>
<feature type="domain" description="Ig-like" evidence="9">
    <location>
        <begin position="32"/>
        <end position="120"/>
    </location>
</feature>
<accession>A0AAJ6YD29</accession>
<dbReference type="InterPro" id="IPR013783">
    <property type="entry name" value="Ig-like_fold"/>
</dbReference>
<feature type="domain" description="Ig-like" evidence="9">
    <location>
        <begin position="614"/>
        <end position="705"/>
    </location>
</feature>
<evidence type="ECO:0000256" key="1">
    <source>
        <dbReference type="ARBA" id="ARBA00006692"/>
    </source>
</evidence>
<dbReference type="CDD" id="cd00063">
    <property type="entry name" value="FN3"/>
    <property type="match status" value="1"/>
</dbReference>
<keyword evidence="11" id="KW-1185">Reference proteome</keyword>
<dbReference type="SMART" id="SM00408">
    <property type="entry name" value="IGc2"/>
    <property type="match status" value="3"/>
</dbReference>
<dbReference type="InterPro" id="IPR003598">
    <property type="entry name" value="Ig_sub2"/>
</dbReference>
<dbReference type="PROSITE" id="PS50853">
    <property type="entry name" value="FN3"/>
    <property type="match status" value="1"/>
</dbReference>
<feature type="binding site" evidence="6">
    <location>
        <position position="876"/>
    </location>
    <ligand>
        <name>ATP</name>
        <dbReference type="ChEBI" id="CHEBI:30616"/>
    </ligand>
</feature>
<dbReference type="Pfam" id="PF00069">
    <property type="entry name" value="Pkinase"/>
    <property type="match status" value="1"/>
</dbReference>
<feature type="compositionally biased region" description="Basic and acidic residues" evidence="7">
    <location>
        <begin position="352"/>
        <end position="363"/>
    </location>
</feature>
<feature type="domain" description="Protein kinase" evidence="8">
    <location>
        <begin position="847"/>
        <end position="1102"/>
    </location>
</feature>
<name>A0AAJ6YD29_9HYME</name>
<dbReference type="PROSITE" id="PS50011">
    <property type="entry name" value="PROTEIN_KINASE_DOM"/>
    <property type="match status" value="1"/>
</dbReference>
<dbReference type="FunFam" id="1.10.510.10:FF:000175">
    <property type="entry name" value="Myosin light chain kinase, smooth muscle"/>
    <property type="match status" value="1"/>
</dbReference>
<dbReference type="InterPro" id="IPR007110">
    <property type="entry name" value="Ig-like_dom"/>
</dbReference>
<evidence type="ECO:0000256" key="4">
    <source>
        <dbReference type="ARBA" id="ARBA00022840"/>
    </source>
</evidence>
<dbReference type="PANTHER" id="PTHR47633:SF7">
    <property type="entry name" value="TITIN HOMOLOG"/>
    <property type="match status" value="1"/>
</dbReference>
<dbReference type="InterPro" id="IPR011009">
    <property type="entry name" value="Kinase-like_dom_sf"/>
</dbReference>
<evidence type="ECO:0000256" key="7">
    <source>
        <dbReference type="SAM" id="MobiDB-lite"/>
    </source>
</evidence>
<protein>
    <submittedName>
        <fullName evidence="12">Myosin light chain kinase, smooth muscle-like</fullName>
    </submittedName>
</protein>
<evidence type="ECO:0000256" key="5">
    <source>
        <dbReference type="ARBA" id="ARBA00023319"/>
    </source>
</evidence>
<dbReference type="PANTHER" id="PTHR47633">
    <property type="entry name" value="IMMUNOGLOBULIN"/>
    <property type="match status" value="1"/>
</dbReference>
<dbReference type="InterPro" id="IPR003961">
    <property type="entry name" value="FN3_dom"/>
</dbReference>
<organism evidence="11 12">
    <name type="scientific">Ceratosolen solmsi marchali</name>
    <dbReference type="NCBI Taxonomy" id="326594"/>
    <lineage>
        <taxon>Eukaryota</taxon>
        <taxon>Metazoa</taxon>
        <taxon>Ecdysozoa</taxon>
        <taxon>Arthropoda</taxon>
        <taxon>Hexapoda</taxon>
        <taxon>Insecta</taxon>
        <taxon>Pterygota</taxon>
        <taxon>Neoptera</taxon>
        <taxon>Endopterygota</taxon>
        <taxon>Hymenoptera</taxon>
        <taxon>Apocrita</taxon>
        <taxon>Proctotrupomorpha</taxon>
        <taxon>Chalcidoidea</taxon>
        <taxon>Agaonidae</taxon>
        <taxon>Agaoninae</taxon>
        <taxon>Ceratosolen</taxon>
    </lineage>
</organism>
<dbReference type="GO" id="GO:0030154">
    <property type="term" value="P:cell differentiation"/>
    <property type="evidence" value="ECO:0007669"/>
    <property type="project" value="UniProtKB-ARBA"/>
</dbReference>
<dbReference type="SUPFAM" id="SSF56112">
    <property type="entry name" value="Protein kinase-like (PK-like)"/>
    <property type="match status" value="1"/>
</dbReference>
<dbReference type="CDD" id="cd00096">
    <property type="entry name" value="Ig"/>
    <property type="match status" value="2"/>
</dbReference>
<dbReference type="SUPFAM" id="SSF49265">
    <property type="entry name" value="Fibronectin type III"/>
    <property type="match status" value="1"/>
</dbReference>
<feature type="domain" description="Ig-like" evidence="9">
    <location>
        <begin position="135"/>
        <end position="219"/>
    </location>
</feature>
<dbReference type="PROSITE" id="PS50835">
    <property type="entry name" value="IG_LIKE"/>
    <property type="match status" value="4"/>
</dbReference>
<dbReference type="InterPro" id="IPR017441">
    <property type="entry name" value="Protein_kinase_ATP_BS"/>
</dbReference>
<evidence type="ECO:0000259" key="10">
    <source>
        <dbReference type="PROSITE" id="PS50853"/>
    </source>
</evidence>
<dbReference type="GO" id="GO:0009653">
    <property type="term" value="P:anatomical structure morphogenesis"/>
    <property type="evidence" value="ECO:0007669"/>
    <property type="project" value="UniProtKB-ARBA"/>
</dbReference>
<evidence type="ECO:0000313" key="12">
    <source>
        <dbReference type="RefSeq" id="XP_011495829.1"/>
    </source>
</evidence>
<dbReference type="Gene3D" id="2.60.40.10">
    <property type="entry name" value="Immunoglobulins"/>
    <property type="match status" value="5"/>
</dbReference>
<keyword evidence="5" id="KW-0393">Immunoglobulin domain</keyword>
<sequence>MNPPPWINTITDRNTLIPRPIRTRSASPRTYPTFSRSLLSTPTRFNGRLQLECDIRGSPSPTAIWYRNGARLECSPRIKKSFVGERAVLEISSVKYSDGGEYVCEAKNLLGSTRSSCKVIILNTDDPSTMDREPPKFLQPILSKSIVMEGHSYELQARLAGTPPFTLLWLKDGREIAESDCYRYIIYEDGGIALRFLNIHPHDAGDYMCIVKNIYGEVTSRGLFIVQDYKSASSNSILSFVKTPVAVLAAKGETACFCARIQCNRSIDIDWTINGKSAHEDCRYKIERDGSTSILRIPSITHRDCGEIRCIVSITRGPSISSSTQLRLRSTSSFRIRDNLLKYLEPRSRSLPRLKENATRKTNELSMPNLHVNKNSVDPKKRASSFTRLTPKPRNSPEDYEYEKYSTDNKLTNGQIRVKSIDKILKDERTIRESPCREKKLGKKSLTKKLDSTSTEIVEINIEDVGKVHLNAVQVEKECVPRNTDVNKEIDATVVEILLTENIVTPVNLSEEQINKEKERKFQQLVSSIKEANKERLSIKRISSFKNSRSNSTIDINECDLSTHKNNTNNKKNEKITPHISRELSSLSGTNNHEVKNRLIKQQRGIFVNRKQVPALVLRPPDDVITLRGSTIVLEVAYEGHPDPTVKWMQAGRELVNSGRTLIENTVGISQLTLVGITGDQAGKYAVAVENILGSDCRFASVAVEGPPEPPCDPPSVTSLQRRDSSDYGVSVTWCSPAYDGGCALSGYTLERRRIGELSWRTVAENCHRLRHEARGLRAGATYVFRVRALNVHGPGDPSPESRPFKIPFLNMDHAEDKLKVEEDEASLEDGDKVVTAEDGHLFKELYELHEELGKGRYGLVKRVVEKKSAKSFAAKFVRTVKTSDRQQVRDEMKIMNLLRHPKLLRLTAAFESPKEIVMVTEYISGGELFERVVADDFTLTEKDSILFMRQICQGVRYMHENNVVHLDLKPENIMCHTRTSHRIKLIDFGLAQILISNKPIRVLFGTPEFIPPEIINYEPIGTESDMWSVGVICYVLLTGLSPFMGDNDAETFANIVRADYDFEDEAFDAISPDAKDFISNLLQKKKELRMSAKQCLSHSWLAQHTENMSRVALPTDKLKKFIVRRKWQPIRISIPMRTQG</sequence>
<dbReference type="GO" id="GO:0004672">
    <property type="term" value="F:protein kinase activity"/>
    <property type="evidence" value="ECO:0007669"/>
    <property type="project" value="InterPro"/>
</dbReference>
<dbReference type="InterPro" id="IPR036116">
    <property type="entry name" value="FN3_sf"/>
</dbReference>